<evidence type="ECO:0000256" key="1">
    <source>
        <dbReference type="SAM" id="MobiDB-lite"/>
    </source>
</evidence>
<feature type="compositionally biased region" description="Low complexity" evidence="1">
    <location>
        <begin position="473"/>
        <end position="511"/>
    </location>
</feature>
<feature type="compositionally biased region" description="Polar residues" evidence="1">
    <location>
        <begin position="293"/>
        <end position="309"/>
    </location>
</feature>
<dbReference type="InterPro" id="IPR028908">
    <property type="entry name" value="Tox-PL_dom"/>
</dbReference>
<dbReference type="RefSeq" id="WP_386707615.1">
    <property type="nucleotide sequence ID" value="NZ_JBHXIJ010000006.1"/>
</dbReference>
<reference evidence="3 4" key="1">
    <citation type="submission" date="2024-09" db="EMBL/GenBank/DDBJ databases">
        <title>The Natural Products Discovery Center: Release of the First 8490 Sequenced Strains for Exploring Actinobacteria Biosynthetic Diversity.</title>
        <authorList>
            <person name="Kalkreuter E."/>
            <person name="Kautsar S.A."/>
            <person name="Yang D."/>
            <person name="Bader C.D."/>
            <person name="Teijaro C.N."/>
            <person name="Fluegel L."/>
            <person name="Davis C.M."/>
            <person name="Simpson J.R."/>
            <person name="Lauterbach L."/>
            <person name="Steele A.D."/>
            <person name="Gui C."/>
            <person name="Meng S."/>
            <person name="Li G."/>
            <person name="Viehrig K."/>
            <person name="Ye F."/>
            <person name="Su P."/>
            <person name="Kiefer A.F."/>
            <person name="Nichols A."/>
            <person name="Cepeda A.J."/>
            <person name="Yan W."/>
            <person name="Fan B."/>
            <person name="Jiang Y."/>
            <person name="Adhikari A."/>
            <person name="Zheng C.-J."/>
            <person name="Schuster L."/>
            <person name="Cowan T.M."/>
            <person name="Smanski M.J."/>
            <person name="Chevrette M.G."/>
            <person name="De Carvalho L.P.S."/>
            <person name="Shen B."/>
        </authorList>
    </citation>
    <scope>NUCLEOTIDE SEQUENCE [LARGE SCALE GENOMIC DNA]</scope>
    <source>
        <strain evidence="3 4">NPDC058348</strain>
    </source>
</reference>
<evidence type="ECO:0000313" key="4">
    <source>
        <dbReference type="Proteomes" id="UP001598448"/>
    </source>
</evidence>
<dbReference type="EMBL" id="JBHXIJ010000006">
    <property type="protein sequence ID" value="MFD5097775.1"/>
    <property type="molecule type" value="Genomic_DNA"/>
</dbReference>
<accession>A0ABW6FDQ2</accession>
<gene>
    <name evidence="3" type="ORF">ACFWJN_02140</name>
</gene>
<feature type="region of interest" description="Disordered" evidence="1">
    <location>
        <begin position="130"/>
        <end position="174"/>
    </location>
</feature>
<proteinExistence type="predicted"/>
<feature type="region of interest" description="Disordered" evidence="1">
    <location>
        <begin position="693"/>
        <end position="805"/>
    </location>
</feature>
<feature type="region of interest" description="Disordered" evidence="1">
    <location>
        <begin position="1"/>
        <end position="112"/>
    </location>
</feature>
<dbReference type="Pfam" id="PF15644">
    <property type="entry name" value="Gln_amidase"/>
    <property type="match status" value="2"/>
</dbReference>
<feature type="compositionally biased region" description="Low complexity" evidence="1">
    <location>
        <begin position="350"/>
        <end position="366"/>
    </location>
</feature>
<feature type="compositionally biased region" description="Polar residues" evidence="1">
    <location>
        <begin position="512"/>
        <end position="527"/>
    </location>
</feature>
<feature type="domain" description="Tox-PL" evidence="2">
    <location>
        <begin position="583"/>
        <end position="693"/>
    </location>
</feature>
<feature type="domain" description="Tox-PL" evidence="2">
    <location>
        <begin position="113"/>
        <end position="227"/>
    </location>
</feature>
<comment type="caution">
    <text evidence="3">The sequence shown here is derived from an EMBL/GenBank/DDBJ whole genome shotgun (WGS) entry which is preliminary data.</text>
</comment>
<keyword evidence="4" id="KW-1185">Reference proteome</keyword>
<feature type="compositionally biased region" description="Polar residues" evidence="1">
    <location>
        <begin position="729"/>
        <end position="739"/>
    </location>
</feature>
<feature type="region of interest" description="Disordered" evidence="1">
    <location>
        <begin position="888"/>
        <end position="939"/>
    </location>
</feature>
<feature type="compositionally biased region" description="Acidic residues" evidence="1">
    <location>
        <begin position="259"/>
        <end position="273"/>
    </location>
</feature>
<feature type="compositionally biased region" description="Polar residues" evidence="1">
    <location>
        <begin position="567"/>
        <end position="600"/>
    </location>
</feature>
<dbReference type="PRINTS" id="PR01217">
    <property type="entry name" value="PRICHEXTENSN"/>
</dbReference>
<feature type="compositionally biased region" description="Polar residues" evidence="1">
    <location>
        <begin position="693"/>
        <end position="705"/>
    </location>
</feature>
<organism evidence="3 4">
    <name type="scientific">Streptomyces albidochromogenes</name>
    <dbReference type="NCBI Taxonomy" id="329524"/>
    <lineage>
        <taxon>Bacteria</taxon>
        <taxon>Bacillati</taxon>
        <taxon>Actinomycetota</taxon>
        <taxon>Actinomycetes</taxon>
        <taxon>Kitasatosporales</taxon>
        <taxon>Streptomycetaceae</taxon>
        <taxon>Streptomyces</taxon>
    </lineage>
</organism>
<protein>
    <submittedName>
        <fullName evidence="3">Toxin glutamine deamidase domain-containing protein</fullName>
    </submittedName>
</protein>
<feature type="compositionally biased region" description="Low complexity" evidence="1">
    <location>
        <begin position="388"/>
        <end position="432"/>
    </location>
</feature>
<feature type="region of interest" description="Disordered" evidence="1">
    <location>
        <begin position="249"/>
        <end position="625"/>
    </location>
</feature>
<feature type="compositionally biased region" description="Basic and acidic residues" evidence="1">
    <location>
        <begin position="39"/>
        <end position="59"/>
    </location>
</feature>
<name>A0ABW6FDQ2_9ACTN</name>
<dbReference type="Proteomes" id="UP001598448">
    <property type="component" value="Unassembled WGS sequence"/>
</dbReference>
<evidence type="ECO:0000313" key="3">
    <source>
        <dbReference type="EMBL" id="MFD5097775.1"/>
    </source>
</evidence>
<evidence type="ECO:0000259" key="2">
    <source>
        <dbReference type="Pfam" id="PF15644"/>
    </source>
</evidence>
<feature type="compositionally biased region" description="Pro residues" evidence="1">
    <location>
        <begin position="433"/>
        <end position="443"/>
    </location>
</feature>
<sequence>MTAVPIHTVSPGPNPSAQASSTPPPGPKEPGSPQADPGTPDKPEPEPDNFNDIRDDLDHSPGGLREPDPQDQQILANAVPKNPDGTPQRFPDPFGPWSELQNDGGNEVPGRSNNCADCARSFLETWYGNPQVSAPRTLDHDEDGNPDPFSPENDANENQMRWAGTPYTYSGPGDDPNTAAGIVWDLEQAGHGAAAIVHVDWADGSGGHAFNAVNHNGTVVWVDTQSGEVSHEPLHIADAENVWHIPLDADRNPILPPETETDGSDETTNESTEDSGTGTDDSHTGTDDSPSSENGQSVPENDPSGSQGQPKAGDATGDSSTPDSRPGLATPPPGDTGSNRSEQSSPPNPTSTGLSSTPSPTASTTPTPSPDGRTLGPDARTPDPNQPAPSTTPASSTTPETSSGRTPTPQANTPNTSTPNSPNSPNSGTPSPNTSPSPSPSPGATPTTSNSSRPETTTPSRDPRQPAPPRDTPTPAQTPTATPSPATPDATAPGQTPESAPSPNSSTPNTPHQSEATSTPASATRDNTPPGGVTDPTRAEQDALENSVPRDENGDPIRPPDPANGPWVQNINGSGPDTLGRNNNCVDTALSTVDTYSGNPTAAGARTPDLDANGNPSDRGEKGGRDRIENALGARFSDMGNGRDAFNRLENTLRQSGHGSQAVIITQDANGRAHAWNAVNHNGKITYIDAQTGQQSSKPLHSGNNGVFAIPLDSNRQPVTPHQRADDGTQPQWAASETPTGADRRAPDEPAGTDPDKTNESPDDEGEKPNTGTAPERLGSTPFDEDQKSDHLHYGVAGDPAQQDFREHRSIQQIDLDPVYDTLRDFANNDNAGLRDLLDGSRNGTTWSRDDLANRIPGFNDLNRGQQAAAVGVLARLSNDFHMNQGVGASPYRREGDQSAYHWSESQDATEAREPHRKRDINRQTNFPGNDAEKYRDSRAAVAAANGKLFSEVVGSDAPSASNTQRTRDHLNRTYTEDVADQIVDATKDMKPNFLGRNFAVMEVYDPDTNQTHYVADSSFSYVGPRPDHSEPHLGGWIERLNEDRAANGQNPLVPAHLYTEREPCGHPSKSKGHADCGGYIRAYLPKEMGTTYATAYRKGEQVEPFSDPREGVNNVTQALEADFQDHLNKVADILKAYALPTPTSPA</sequence>
<feature type="compositionally biased region" description="Basic and acidic residues" evidence="1">
    <location>
        <begin position="742"/>
        <end position="760"/>
    </location>
</feature>